<reference evidence="1 2" key="1">
    <citation type="submission" date="2019-02" db="EMBL/GenBank/DDBJ databases">
        <title>Deep-cultivation of Planctomycetes and their phenomic and genomic characterization uncovers novel biology.</title>
        <authorList>
            <person name="Wiegand S."/>
            <person name="Jogler M."/>
            <person name="Boedeker C."/>
            <person name="Pinto D."/>
            <person name="Vollmers J."/>
            <person name="Rivas-Marin E."/>
            <person name="Kohn T."/>
            <person name="Peeters S.H."/>
            <person name="Heuer A."/>
            <person name="Rast P."/>
            <person name="Oberbeckmann S."/>
            <person name="Bunk B."/>
            <person name="Jeske O."/>
            <person name="Meyerdierks A."/>
            <person name="Storesund J.E."/>
            <person name="Kallscheuer N."/>
            <person name="Luecker S."/>
            <person name="Lage O.M."/>
            <person name="Pohl T."/>
            <person name="Merkel B.J."/>
            <person name="Hornburger P."/>
            <person name="Mueller R.-W."/>
            <person name="Bruemmer F."/>
            <person name="Labrenz M."/>
            <person name="Spormann A.M."/>
            <person name="Op den Camp H."/>
            <person name="Overmann J."/>
            <person name="Amann R."/>
            <person name="Jetten M.S.M."/>
            <person name="Mascher T."/>
            <person name="Medema M.H."/>
            <person name="Devos D.P."/>
            <person name="Kaster A.-K."/>
            <person name="Ovreas L."/>
            <person name="Rohde M."/>
            <person name="Galperin M.Y."/>
            <person name="Jogler C."/>
        </authorList>
    </citation>
    <scope>NUCLEOTIDE SEQUENCE [LARGE SCALE GENOMIC DNA]</scope>
    <source>
        <strain evidence="1 2">Pla85_3_4</strain>
    </source>
</reference>
<dbReference type="EMBL" id="CP036433">
    <property type="protein sequence ID" value="QDU95784.1"/>
    <property type="molecule type" value="Genomic_DNA"/>
</dbReference>
<dbReference type="Pfam" id="PF07394">
    <property type="entry name" value="DUF1501"/>
    <property type="match status" value="1"/>
</dbReference>
<evidence type="ECO:0008006" key="3">
    <source>
        <dbReference type="Google" id="ProtNLM"/>
    </source>
</evidence>
<dbReference type="KEGG" id="lcre:Pla8534_36010"/>
<accession>A0A518DVC7</accession>
<evidence type="ECO:0000313" key="2">
    <source>
        <dbReference type="Proteomes" id="UP000317648"/>
    </source>
</evidence>
<dbReference type="PROSITE" id="PS51318">
    <property type="entry name" value="TAT"/>
    <property type="match status" value="1"/>
</dbReference>
<dbReference type="PANTHER" id="PTHR43737">
    <property type="entry name" value="BLL7424 PROTEIN"/>
    <property type="match status" value="1"/>
</dbReference>
<organism evidence="1 2">
    <name type="scientific">Lignipirellula cremea</name>
    <dbReference type="NCBI Taxonomy" id="2528010"/>
    <lineage>
        <taxon>Bacteria</taxon>
        <taxon>Pseudomonadati</taxon>
        <taxon>Planctomycetota</taxon>
        <taxon>Planctomycetia</taxon>
        <taxon>Pirellulales</taxon>
        <taxon>Pirellulaceae</taxon>
        <taxon>Lignipirellula</taxon>
    </lineage>
</organism>
<name>A0A518DVC7_9BACT</name>
<evidence type="ECO:0000313" key="1">
    <source>
        <dbReference type="EMBL" id="QDU95784.1"/>
    </source>
</evidence>
<protein>
    <recommendedName>
        <fullName evidence="3">DUF1501 domain-containing protein</fullName>
    </recommendedName>
</protein>
<dbReference type="RefSeq" id="WP_197442329.1">
    <property type="nucleotide sequence ID" value="NZ_CP036433.1"/>
</dbReference>
<dbReference type="AlphaFoldDB" id="A0A518DVC7"/>
<dbReference type="PANTHER" id="PTHR43737:SF1">
    <property type="entry name" value="DUF1501 DOMAIN-CONTAINING PROTEIN"/>
    <property type="match status" value="1"/>
</dbReference>
<dbReference type="SUPFAM" id="SSF53649">
    <property type="entry name" value="Alkaline phosphatase-like"/>
    <property type="match status" value="1"/>
</dbReference>
<dbReference type="InterPro" id="IPR017850">
    <property type="entry name" value="Alkaline_phosphatase_core_sf"/>
</dbReference>
<dbReference type="Proteomes" id="UP000317648">
    <property type="component" value="Chromosome"/>
</dbReference>
<gene>
    <name evidence="1" type="ORF">Pla8534_36010</name>
</gene>
<keyword evidence="2" id="KW-1185">Reference proteome</keyword>
<dbReference type="InterPro" id="IPR006311">
    <property type="entry name" value="TAT_signal"/>
</dbReference>
<dbReference type="InterPro" id="IPR010869">
    <property type="entry name" value="DUF1501"/>
</dbReference>
<proteinExistence type="predicted"/>
<sequence>MLSLYTDGRQPTCQGLSRRRFLQVGTLGIGGLTLSQLLSAQAQAGGGKSLLKEKSVVILNLQGGPSQFETFDPKMTAPRETRTMFGDTKTRLPGVNFGSHFPQLAALADKMAIVRCFRHGISSHEPAANHVMAGGNPSKGNMASVFARIAGASSPRTGIPHASIITPPSVGEEFAGLGQRFDDFITETGSLSSSLKPFDPSDGIEIVENMKLRISEKRLGDRRNLLTQLDHFKRRFEQTSALGGAERFEQQAFEVIAGGMSDAFDIRQEDPRLVARYDTSMFTMPDSLRKKRRYANEASPISLGKQLLLARRLVEADCRFVTVTSAGWDMHGNRNNFNMQEGMNLLAPAVDKAASAFIQDLEDRGLSERVLLVILGEFGRTPLIADGGGRGHWGDLCPLIFVGGGLPMGQVIGRSDRSGSQPEGQVVTPANVFATIMGELFDLAELRITPGVPTDIVSYMTSSEPIPQLVRR</sequence>